<dbReference type="Gene3D" id="1.10.150.240">
    <property type="entry name" value="Putative phosphatase, domain 2"/>
    <property type="match status" value="1"/>
</dbReference>
<accession>A0A6J6C181</accession>
<dbReference type="SFLD" id="SFLDG01129">
    <property type="entry name" value="C1.5:_HAD__Beta-PGM__Phosphata"/>
    <property type="match status" value="1"/>
</dbReference>
<dbReference type="EMBL" id="CAEZSR010000010">
    <property type="protein sequence ID" value="CAB4544078.1"/>
    <property type="molecule type" value="Genomic_DNA"/>
</dbReference>
<dbReference type="InterPro" id="IPR036412">
    <property type="entry name" value="HAD-like_sf"/>
</dbReference>
<dbReference type="PANTHER" id="PTHR43316">
    <property type="entry name" value="HYDROLASE, HALOACID DELAHOGENASE-RELATED"/>
    <property type="match status" value="1"/>
</dbReference>
<organism evidence="2">
    <name type="scientific">freshwater metagenome</name>
    <dbReference type="NCBI Taxonomy" id="449393"/>
    <lineage>
        <taxon>unclassified sequences</taxon>
        <taxon>metagenomes</taxon>
        <taxon>ecological metagenomes</taxon>
    </lineage>
</organism>
<dbReference type="Gene3D" id="3.40.50.1000">
    <property type="entry name" value="HAD superfamily/HAD-like"/>
    <property type="match status" value="1"/>
</dbReference>
<dbReference type="PANTHER" id="PTHR43316:SF8">
    <property type="entry name" value="HAD FAMILY HYDROLASE"/>
    <property type="match status" value="1"/>
</dbReference>
<dbReference type="Pfam" id="PF00702">
    <property type="entry name" value="Hydrolase"/>
    <property type="match status" value="1"/>
</dbReference>
<dbReference type="InterPro" id="IPR023198">
    <property type="entry name" value="PGP-like_dom2"/>
</dbReference>
<evidence type="ECO:0000256" key="1">
    <source>
        <dbReference type="ARBA" id="ARBA00022801"/>
    </source>
</evidence>
<dbReference type="InterPro" id="IPR023214">
    <property type="entry name" value="HAD_sf"/>
</dbReference>
<dbReference type="SUPFAM" id="SSF56784">
    <property type="entry name" value="HAD-like"/>
    <property type="match status" value="1"/>
</dbReference>
<sequence>MTPHDVDATHFELTGFERIDFERIDFDVIGFDADDTLWQSEDGFRSNELRFVDLVAPYAPEGVDVKSALTAVERKNLHTFGYGVKAFAISMVEAAITITGGAVPTDVIAELVEMARTQLEEPVRLLPHVPEVLAKVAAHHRLVLITKGDLVHQTHKITTSGLAHHFEHLEVVLEKDAETYARLLARFGVEPQRFLMVGNSVRSDILPVMALGGHAVHVPYHLLWELEHVDHDEKFAELSSISELPALLGLE</sequence>
<gene>
    <name evidence="2" type="ORF">UFOPK1493_00520</name>
</gene>
<dbReference type="SFLD" id="SFLDS00003">
    <property type="entry name" value="Haloacid_Dehalogenase"/>
    <property type="match status" value="1"/>
</dbReference>
<dbReference type="AlphaFoldDB" id="A0A6J6C181"/>
<evidence type="ECO:0000313" key="2">
    <source>
        <dbReference type="EMBL" id="CAB4544078.1"/>
    </source>
</evidence>
<proteinExistence type="predicted"/>
<dbReference type="GO" id="GO:0016787">
    <property type="term" value="F:hydrolase activity"/>
    <property type="evidence" value="ECO:0007669"/>
    <property type="project" value="UniProtKB-KW"/>
</dbReference>
<dbReference type="InterPro" id="IPR051540">
    <property type="entry name" value="S-2-haloacid_dehalogenase"/>
</dbReference>
<keyword evidence="1" id="KW-0378">Hydrolase</keyword>
<protein>
    <submittedName>
        <fullName evidence="2">Unannotated protein</fullName>
    </submittedName>
</protein>
<name>A0A6J6C181_9ZZZZ</name>
<reference evidence="2" key="1">
    <citation type="submission" date="2020-05" db="EMBL/GenBank/DDBJ databases">
        <authorList>
            <person name="Chiriac C."/>
            <person name="Salcher M."/>
            <person name="Ghai R."/>
            <person name="Kavagutti S V."/>
        </authorList>
    </citation>
    <scope>NUCLEOTIDE SEQUENCE</scope>
</reference>